<evidence type="ECO:0000256" key="6">
    <source>
        <dbReference type="ARBA" id="ARBA00022989"/>
    </source>
</evidence>
<keyword evidence="6 9" id="KW-1133">Transmembrane helix</keyword>
<keyword evidence="11" id="KW-1185">Reference proteome</keyword>
<feature type="transmembrane region" description="Helical" evidence="9">
    <location>
        <begin position="291"/>
        <end position="314"/>
    </location>
</feature>
<feature type="transmembrane region" description="Helical" evidence="9">
    <location>
        <begin position="115"/>
        <end position="140"/>
    </location>
</feature>
<keyword evidence="7 9" id="KW-0472">Membrane</keyword>
<dbReference type="PANTHER" id="PTHR21716:SF53">
    <property type="entry name" value="PERMEASE PERM-RELATED"/>
    <property type="match status" value="1"/>
</dbReference>
<evidence type="ECO:0000256" key="1">
    <source>
        <dbReference type="ARBA" id="ARBA00004651"/>
    </source>
</evidence>
<keyword evidence="5 9" id="KW-0812">Transmembrane</keyword>
<feature type="transmembrane region" description="Helical" evidence="9">
    <location>
        <begin position="321"/>
        <end position="343"/>
    </location>
</feature>
<keyword evidence="3" id="KW-0813">Transport</keyword>
<dbReference type="EMBL" id="JAINVZ010000001">
    <property type="protein sequence ID" value="MBY8883488.1"/>
    <property type="molecule type" value="Genomic_DNA"/>
</dbReference>
<reference evidence="10 11" key="1">
    <citation type="submission" date="2021-08" db="EMBL/GenBank/DDBJ databases">
        <title>Streptomyces sp. PTM05 isolated from lichen.</title>
        <authorList>
            <person name="Somphong A."/>
            <person name="Phongsopitanun W."/>
            <person name="Tanasupawat S."/>
        </authorList>
    </citation>
    <scope>NUCLEOTIDE SEQUENCE [LARGE SCALE GENOMIC DNA]</scope>
    <source>
        <strain evidence="10 11">Ptm05</strain>
    </source>
</reference>
<comment type="subcellular location">
    <subcellularLocation>
        <location evidence="1">Cell membrane</location>
        <topology evidence="1">Multi-pass membrane protein</topology>
    </subcellularLocation>
</comment>
<feature type="transmembrane region" description="Helical" evidence="9">
    <location>
        <begin position="260"/>
        <end position="279"/>
    </location>
</feature>
<feature type="region of interest" description="Disordered" evidence="8">
    <location>
        <begin position="1"/>
        <end position="50"/>
    </location>
</feature>
<feature type="transmembrane region" description="Helical" evidence="9">
    <location>
        <begin position="355"/>
        <end position="385"/>
    </location>
</feature>
<comment type="similarity">
    <text evidence="2">Belongs to the autoinducer-2 exporter (AI-2E) (TC 2.A.86) family.</text>
</comment>
<protein>
    <submittedName>
        <fullName evidence="10">AI-2E family transporter</fullName>
    </submittedName>
</protein>
<dbReference type="Pfam" id="PF01594">
    <property type="entry name" value="AI-2E_transport"/>
    <property type="match status" value="1"/>
</dbReference>
<keyword evidence="4" id="KW-1003">Cell membrane</keyword>
<evidence type="ECO:0000256" key="7">
    <source>
        <dbReference type="ARBA" id="ARBA00023136"/>
    </source>
</evidence>
<name>A0ABS7QKM4_9ACTN</name>
<evidence type="ECO:0000313" key="10">
    <source>
        <dbReference type="EMBL" id="MBY8883488.1"/>
    </source>
</evidence>
<dbReference type="PANTHER" id="PTHR21716">
    <property type="entry name" value="TRANSMEMBRANE PROTEIN"/>
    <property type="match status" value="1"/>
</dbReference>
<evidence type="ECO:0000256" key="2">
    <source>
        <dbReference type="ARBA" id="ARBA00009773"/>
    </source>
</evidence>
<evidence type="ECO:0000313" key="11">
    <source>
        <dbReference type="Proteomes" id="UP001198565"/>
    </source>
</evidence>
<feature type="transmembrane region" description="Helical" evidence="9">
    <location>
        <begin position="59"/>
        <end position="77"/>
    </location>
</feature>
<evidence type="ECO:0000256" key="5">
    <source>
        <dbReference type="ARBA" id="ARBA00022692"/>
    </source>
</evidence>
<dbReference type="InterPro" id="IPR002549">
    <property type="entry name" value="AI-2E-like"/>
</dbReference>
<feature type="compositionally biased region" description="Basic residues" evidence="8">
    <location>
        <begin position="8"/>
        <end position="20"/>
    </location>
</feature>
<evidence type="ECO:0000256" key="4">
    <source>
        <dbReference type="ARBA" id="ARBA00022475"/>
    </source>
</evidence>
<sequence length="402" mass="42578">MDGDTPSPRRRRGAAGRRRQSVPGRVGPRPRPRRVHPIGPPNPDTAARAAGVPRGLRRAAGYAWRLLALGVVVYEAFTVLARFQLVAIALFLALILTALLRPLTDLIARWLPKPLAVTAAFLLSLLLLLSLFSLVGYTVAAQSGQLGDEFRGGADRIERWLEGAPFHVARNTLTSLRDKGVAYLQAHRSGLLSSALSGAGRVVDVVTAAALAVFCAAFFIHSGDRMWPWFLRQLPVRSQGGWDRAGRAAWRTFAGYTRGILIVSATNATLVGVALFLLRVPLALPLTLLEFFAAFVPLVGSPVALAVATVVALAGRGVTTAALVLVLIVVIGEVEGHVLQPLVMGWSVRLHPVVIAISVIAGTVIGGVIGAVVAVPVVSVAWAVFGALRPRRENAVSGRAAP</sequence>
<proteinExistence type="inferred from homology"/>
<comment type="caution">
    <text evidence="10">The sequence shown here is derived from an EMBL/GenBank/DDBJ whole genome shotgun (WGS) entry which is preliminary data.</text>
</comment>
<organism evidence="10 11">
    <name type="scientific">Streptantibioticus parmotrematis</name>
    <dbReference type="NCBI Taxonomy" id="2873249"/>
    <lineage>
        <taxon>Bacteria</taxon>
        <taxon>Bacillati</taxon>
        <taxon>Actinomycetota</taxon>
        <taxon>Actinomycetes</taxon>
        <taxon>Kitasatosporales</taxon>
        <taxon>Streptomycetaceae</taxon>
        <taxon>Streptantibioticus</taxon>
    </lineage>
</organism>
<evidence type="ECO:0000256" key="8">
    <source>
        <dbReference type="SAM" id="MobiDB-lite"/>
    </source>
</evidence>
<evidence type="ECO:0000256" key="3">
    <source>
        <dbReference type="ARBA" id="ARBA00022448"/>
    </source>
</evidence>
<dbReference type="Proteomes" id="UP001198565">
    <property type="component" value="Unassembled WGS sequence"/>
</dbReference>
<evidence type="ECO:0000256" key="9">
    <source>
        <dbReference type="SAM" id="Phobius"/>
    </source>
</evidence>
<accession>A0ABS7QKM4</accession>
<gene>
    <name evidence="10" type="ORF">K7472_01335</name>
</gene>
<feature type="transmembrane region" description="Helical" evidence="9">
    <location>
        <begin position="198"/>
        <end position="220"/>
    </location>
</feature>
<feature type="transmembrane region" description="Helical" evidence="9">
    <location>
        <begin position="83"/>
        <end position="103"/>
    </location>
</feature>